<evidence type="ECO:0000256" key="5">
    <source>
        <dbReference type="ARBA" id="ARBA00023315"/>
    </source>
</evidence>
<feature type="compositionally biased region" description="Polar residues" evidence="7">
    <location>
        <begin position="172"/>
        <end position="199"/>
    </location>
</feature>
<evidence type="ECO:0000256" key="6">
    <source>
        <dbReference type="RuleBase" id="RU003423"/>
    </source>
</evidence>
<sequence>MATKEIKMPHLGESVTEAAIVQWLVKPGDSVKRYDPLMEVVSDKVTTEVPSDFEWCSKRISDFSRYRVPIGTAVMTLETEETTEKTEVATLAPVKEASAEQAQEHETVATTSTATSHQKNNGRYSPAVLKIAQEKKIDLTQVTGTGRDGRITRKDVTNFTPTQARTPEKTVSPGTSPSISEEPVASQNESAATASPTETSPDKIVSADPVRKAIAKKMVQSVNEIPHAWLMVEADVTNLVQLRNSLKDEFKQQEGLSLSFFPFFAKAVIQALKKNPKINTSWDDGSIIYHKDVNLSIAVTTDEHLYVPVIQQADNYSIAGLAKEINRLAQEVRQGTLASKEMQGGTFTLNNTGTLGSVQSMGIINHPQAAILQVESINKRLVPTADGGFKVADMVNLCLSIDHRILDGQQAGKFLRDVKDNLAKYNADTDVY</sequence>
<dbReference type="EC" id="2.3.1.-" evidence="6"/>
<dbReference type="InterPro" id="IPR001078">
    <property type="entry name" value="2-oxoacid_DH_actylTfrase"/>
</dbReference>
<dbReference type="AlphaFoldDB" id="Q9RPS3"/>
<dbReference type="InterPro" id="IPR023213">
    <property type="entry name" value="CAT-like_dom_sf"/>
</dbReference>
<keyword evidence="3 6" id="KW-0808">Transferase</keyword>
<dbReference type="GO" id="GO:0005737">
    <property type="term" value="C:cytoplasm"/>
    <property type="evidence" value="ECO:0007669"/>
    <property type="project" value="TreeGrafter"/>
</dbReference>
<accession>Q9RPS3</accession>
<dbReference type="PANTHER" id="PTHR43178:SF5">
    <property type="entry name" value="LIPOAMIDE ACYLTRANSFERASE COMPONENT OF BRANCHED-CHAIN ALPHA-KETO ACID DEHYDROGENASE COMPLEX, MITOCHONDRIAL"/>
    <property type="match status" value="1"/>
</dbReference>
<dbReference type="Pfam" id="PF00364">
    <property type="entry name" value="Biotin_lipoyl"/>
    <property type="match status" value="1"/>
</dbReference>
<comment type="similarity">
    <text evidence="2 6">Belongs to the 2-oxoacid dehydrogenase family.</text>
</comment>
<evidence type="ECO:0000256" key="3">
    <source>
        <dbReference type="ARBA" id="ARBA00022679"/>
    </source>
</evidence>
<proteinExistence type="inferred from homology"/>
<dbReference type="SUPFAM" id="SSF51230">
    <property type="entry name" value="Single hybrid motif"/>
    <property type="match status" value="1"/>
</dbReference>
<evidence type="ECO:0000313" key="10">
    <source>
        <dbReference type="EMBL" id="AAD55379.1"/>
    </source>
</evidence>
<dbReference type="InterPro" id="IPR004167">
    <property type="entry name" value="PSBD"/>
</dbReference>
<feature type="region of interest" description="Disordered" evidence="7">
    <location>
        <begin position="140"/>
        <end position="206"/>
    </location>
</feature>
<dbReference type="Gene3D" id="4.10.320.10">
    <property type="entry name" value="E3-binding domain"/>
    <property type="match status" value="1"/>
</dbReference>
<organism evidence="10">
    <name type="scientific">Enterococcus faecalis</name>
    <name type="common">Streptococcus faecalis</name>
    <dbReference type="NCBI Taxonomy" id="1351"/>
    <lineage>
        <taxon>Bacteria</taxon>
        <taxon>Bacillati</taxon>
        <taxon>Bacillota</taxon>
        <taxon>Bacilli</taxon>
        <taxon>Lactobacillales</taxon>
        <taxon>Enterococcaceae</taxon>
        <taxon>Enterococcus</taxon>
    </lineage>
</organism>
<dbReference type="Pfam" id="PF02817">
    <property type="entry name" value="E3_binding"/>
    <property type="match status" value="1"/>
</dbReference>
<feature type="domain" description="Lipoyl-binding" evidence="8">
    <location>
        <begin position="3"/>
        <end position="78"/>
    </location>
</feature>
<dbReference type="GO" id="GO:0016407">
    <property type="term" value="F:acetyltransferase activity"/>
    <property type="evidence" value="ECO:0007669"/>
    <property type="project" value="TreeGrafter"/>
</dbReference>
<feature type="domain" description="Peripheral subunit-binding (PSBD)" evidence="9">
    <location>
        <begin position="123"/>
        <end position="160"/>
    </location>
</feature>
<feature type="compositionally biased region" description="Basic and acidic residues" evidence="7">
    <location>
        <begin position="147"/>
        <end position="156"/>
    </location>
</feature>
<evidence type="ECO:0000256" key="7">
    <source>
        <dbReference type="SAM" id="MobiDB-lite"/>
    </source>
</evidence>
<evidence type="ECO:0000256" key="4">
    <source>
        <dbReference type="ARBA" id="ARBA00022823"/>
    </source>
</evidence>
<evidence type="ECO:0000256" key="2">
    <source>
        <dbReference type="ARBA" id="ARBA00007317"/>
    </source>
</evidence>
<dbReference type="GO" id="GO:0031405">
    <property type="term" value="F:lipoic acid binding"/>
    <property type="evidence" value="ECO:0007669"/>
    <property type="project" value="TreeGrafter"/>
</dbReference>
<feature type="region of interest" description="Disordered" evidence="7">
    <location>
        <begin position="99"/>
        <end position="123"/>
    </location>
</feature>
<dbReference type="Gene3D" id="3.30.559.10">
    <property type="entry name" value="Chloramphenicol acetyltransferase-like domain"/>
    <property type="match status" value="1"/>
</dbReference>
<dbReference type="PROSITE" id="PS50968">
    <property type="entry name" value="BIOTINYL_LIPOYL"/>
    <property type="match status" value="1"/>
</dbReference>
<evidence type="ECO:0000256" key="1">
    <source>
        <dbReference type="ARBA" id="ARBA00001938"/>
    </source>
</evidence>
<keyword evidence="5 6" id="KW-0012">Acyltransferase</keyword>
<gene>
    <name evidence="10" type="primary">bkdC</name>
</gene>
<keyword evidence="4 6" id="KW-0450">Lipoyl</keyword>
<dbReference type="CDD" id="cd06849">
    <property type="entry name" value="lipoyl_domain"/>
    <property type="match status" value="1"/>
</dbReference>
<dbReference type="InterPro" id="IPR000089">
    <property type="entry name" value="Biotin_lipoyl"/>
</dbReference>
<evidence type="ECO:0000259" key="8">
    <source>
        <dbReference type="PROSITE" id="PS50968"/>
    </source>
</evidence>
<dbReference type="Pfam" id="PF00198">
    <property type="entry name" value="2-oxoacid_dh"/>
    <property type="match status" value="1"/>
</dbReference>
<dbReference type="SUPFAM" id="SSF52777">
    <property type="entry name" value="CoA-dependent acyltransferases"/>
    <property type="match status" value="1"/>
</dbReference>
<reference evidence="10" key="1">
    <citation type="journal article" date="1999" name="J. Bacteriol.">
        <title>Catabolism of branched-chain alpha-keto acids in Enterococcus faecalis: the bkd gene cluster, enzymes, and metabolic route.</title>
        <authorList>
            <person name="Ward D.E."/>
            <person name="Ross R.P."/>
            <person name="van der Weijden C.C."/>
            <person name="Snoep J.L."/>
            <person name="Claiborne A."/>
        </authorList>
    </citation>
    <scope>NUCLEOTIDE SEQUENCE</scope>
    <source>
        <strain evidence="10">10C1</strain>
    </source>
</reference>
<dbReference type="InterPro" id="IPR011053">
    <property type="entry name" value="Single_hybrid_motif"/>
</dbReference>
<dbReference type="Gene3D" id="2.40.50.100">
    <property type="match status" value="1"/>
</dbReference>
<dbReference type="InterPro" id="IPR050743">
    <property type="entry name" value="2-oxoacid_DH_E2_comp"/>
</dbReference>
<comment type="cofactor">
    <cofactor evidence="1 6">
        <name>(R)-lipoate</name>
        <dbReference type="ChEBI" id="CHEBI:83088"/>
    </cofactor>
</comment>
<dbReference type="PANTHER" id="PTHR43178">
    <property type="entry name" value="DIHYDROLIPOAMIDE ACETYLTRANSFERASE COMPONENT OF PYRUVATE DEHYDROGENASE COMPLEX"/>
    <property type="match status" value="1"/>
</dbReference>
<dbReference type="EMBL" id="AF149712">
    <property type="protein sequence ID" value="AAD55379.1"/>
    <property type="molecule type" value="Genomic_DNA"/>
</dbReference>
<name>Q9RPS3_ENTFL</name>
<dbReference type="FunFam" id="3.30.559.10:FF:000007">
    <property type="entry name" value="Dihydrolipoamide acetyltransferase component of pyruvate dehydrogenase complex"/>
    <property type="match status" value="1"/>
</dbReference>
<feature type="compositionally biased region" description="Polar residues" evidence="7">
    <location>
        <begin position="108"/>
        <end position="123"/>
    </location>
</feature>
<dbReference type="PROSITE" id="PS51826">
    <property type="entry name" value="PSBD"/>
    <property type="match status" value="1"/>
</dbReference>
<dbReference type="SUPFAM" id="SSF47005">
    <property type="entry name" value="Peripheral subunit-binding domain of 2-oxo acid dehydrogenase complex"/>
    <property type="match status" value="1"/>
</dbReference>
<protein>
    <recommendedName>
        <fullName evidence="6">Dihydrolipoamide acetyltransferase component of pyruvate dehydrogenase complex</fullName>
        <ecNumber evidence="6">2.3.1.-</ecNumber>
    </recommendedName>
</protein>
<dbReference type="InterPro" id="IPR036625">
    <property type="entry name" value="E3-bd_dom_sf"/>
</dbReference>
<evidence type="ECO:0000259" key="9">
    <source>
        <dbReference type="PROSITE" id="PS51826"/>
    </source>
</evidence>